<proteinExistence type="predicted"/>
<dbReference type="EMBL" id="LSYV01000010">
    <property type="protein sequence ID" value="KXZ52703.1"/>
    <property type="molecule type" value="Genomic_DNA"/>
</dbReference>
<protein>
    <submittedName>
        <fullName evidence="2">Uncharacterized protein</fullName>
    </submittedName>
</protein>
<gene>
    <name evidence="2" type="ORF">GPECTOR_9g749</name>
</gene>
<evidence type="ECO:0000256" key="1">
    <source>
        <dbReference type="SAM" id="MobiDB-lite"/>
    </source>
</evidence>
<dbReference type="Proteomes" id="UP000075714">
    <property type="component" value="Unassembled WGS sequence"/>
</dbReference>
<keyword evidence="3" id="KW-1185">Reference proteome</keyword>
<dbReference type="AlphaFoldDB" id="A0A150GSA3"/>
<accession>A0A150GSA3</accession>
<evidence type="ECO:0000313" key="2">
    <source>
        <dbReference type="EMBL" id="KXZ52703.1"/>
    </source>
</evidence>
<sequence length="228" mass="25417">MQTNASELYYQHSRLGWDWEPSPIKNVQPSKGPLCFLVMRPSAEEDGRQRSPSEKLAVDAGFDLSGKEIKLFKTMMSKYPKHLKPVLRSPGHAQQIKVACGVLADVGLSPGSLAEPAKVKSYGQTTFVEAAKPKMTEKGVQPAVINKLQMAFEHMGSHNDRKRKLEINDSPGESGSGSSRAEQTILSDMFSRFNQEMQNFTKKGEVVKAAVRVDVCMRWLYLTATCFY</sequence>
<feature type="compositionally biased region" description="Polar residues" evidence="1">
    <location>
        <begin position="171"/>
        <end position="181"/>
    </location>
</feature>
<organism evidence="2 3">
    <name type="scientific">Gonium pectorale</name>
    <name type="common">Green alga</name>
    <dbReference type="NCBI Taxonomy" id="33097"/>
    <lineage>
        <taxon>Eukaryota</taxon>
        <taxon>Viridiplantae</taxon>
        <taxon>Chlorophyta</taxon>
        <taxon>core chlorophytes</taxon>
        <taxon>Chlorophyceae</taxon>
        <taxon>CS clade</taxon>
        <taxon>Chlamydomonadales</taxon>
        <taxon>Volvocaceae</taxon>
        <taxon>Gonium</taxon>
    </lineage>
</organism>
<feature type="region of interest" description="Disordered" evidence="1">
    <location>
        <begin position="157"/>
        <end position="181"/>
    </location>
</feature>
<evidence type="ECO:0000313" key="3">
    <source>
        <dbReference type="Proteomes" id="UP000075714"/>
    </source>
</evidence>
<feature type="compositionally biased region" description="Basic and acidic residues" evidence="1">
    <location>
        <begin position="157"/>
        <end position="167"/>
    </location>
</feature>
<reference evidence="3" key="1">
    <citation type="journal article" date="2016" name="Nat. Commun.">
        <title>The Gonium pectorale genome demonstrates co-option of cell cycle regulation during the evolution of multicellularity.</title>
        <authorList>
            <person name="Hanschen E.R."/>
            <person name="Marriage T.N."/>
            <person name="Ferris P.J."/>
            <person name="Hamaji T."/>
            <person name="Toyoda A."/>
            <person name="Fujiyama A."/>
            <person name="Neme R."/>
            <person name="Noguchi H."/>
            <person name="Minakuchi Y."/>
            <person name="Suzuki M."/>
            <person name="Kawai-Toyooka H."/>
            <person name="Smith D.R."/>
            <person name="Sparks H."/>
            <person name="Anderson J."/>
            <person name="Bakaric R."/>
            <person name="Luria V."/>
            <person name="Karger A."/>
            <person name="Kirschner M.W."/>
            <person name="Durand P.M."/>
            <person name="Michod R.E."/>
            <person name="Nozaki H."/>
            <person name="Olson B.J."/>
        </authorList>
    </citation>
    <scope>NUCLEOTIDE SEQUENCE [LARGE SCALE GENOMIC DNA]</scope>
    <source>
        <strain evidence="3">NIES-2863</strain>
    </source>
</reference>
<name>A0A150GSA3_GONPE</name>
<comment type="caution">
    <text evidence="2">The sequence shown here is derived from an EMBL/GenBank/DDBJ whole genome shotgun (WGS) entry which is preliminary data.</text>
</comment>